<proteinExistence type="evidence at transcript level"/>
<dbReference type="GO" id="GO:0005506">
    <property type="term" value="F:iron ion binding"/>
    <property type="evidence" value="ECO:0007669"/>
    <property type="project" value="InterPro"/>
</dbReference>
<dbReference type="InterPro" id="IPR050669">
    <property type="entry name" value="Hemerythrin"/>
</dbReference>
<protein>
    <submittedName>
        <fullName evidence="5">Hemerythrin</fullName>
    </submittedName>
</protein>
<dbReference type="PANTHER" id="PTHR37164:SF1">
    <property type="entry name" value="BACTERIOHEMERYTHRIN"/>
    <property type="match status" value="1"/>
</dbReference>
<dbReference type="InterPro" id="IPR012827">
    <property type="entry name" value="Hemerythrin_metal-bd"/>
</dbReference>
<sequence>MGFEIPEPFKWDESFRVFYENLDEQHKGLFNAIFDCAKSPGDAAALSHLDKVIVAHFANEEQMMTAKSYDGYKEHKTAHDDFVATLKGLKTPLSNDNLHYAKDWLVNHIKGIDFKYKGKLKRTYKNATTATAGNTAAILKTFLAAERVKKQFYNLKKPVITVLSLYYAKSQYCRTFFLPNSSITKSRVNLLGLHIQSR</sequence>
<dbReference type="NCBIfam" id="TIGR00058">
    <property type="entry name" value="Hemerythrin"/>
    <property type="match status" value="1"/>
</dbReference>
<evidence type="ECO:0000259" key="4">
    <source>
        <dbReference type="Pfam" id="PF01814"/>
    </source>
</evidence>
<dbReference type="InterPro" id="IPR035938">
    <property type="entry name" value="Hemerythrin-like_sf"/>
</dbReference>
<dbReference type="PRINTS" id="PR00186">
    <property type="entry name" value="HEMERYTHRIN"/>
</dbReference>
<dbReference type="AlphaFoldDB" id="A0A1S6QCH9"/>
<comment type="similarity">
    <text evidence="1">Belongs to the hemerythrin family.</text>
</comment>
<evidence type="ECO:0000256" key="1">
    <source>
        <dbReference type="ARBA" id="ARBA00010587"/>
    </source>
</evidence>
<dbReference type="NCBIfam" id="TIGR02481">
    <property type="entry name" value="hemeryth_dom"/>
    <property type="match status" value="1"/>
</dbReference>
<dbReference type="SUPFAM" id="SSF47188">
    <property type="entry name" value="Hemerythrin-like"/>
    <property type="match status" value="1"/>
</dbReference>
<dbReference type="Gene3D" id="1.20.120.50">
    <property type="entry name" value="Hemerythrin-like"/>
    <property type="match status" value="1"/>
</dbReference>
<dbReference type="Pfam" id="PF01814">
    <property type="entry name" value="Hemerythrin"/>
    <property type="match status" value="1"/>
</dbReference>
<dbReference type="PROSITE" id="PS00550">
    <property type="entry name" value="HEMERYTHRINS"/>
    <property type="match status" value="1"/>
</dbReference>
<dbReference type="CDD" id="cd12107">
    <property type="entry name" value="Hemerythrin"/>
    <property type="match status" value="1"/>
</dbReference>
<evidence type="ECO:0000256" key="2">
    <source>
        <dbReference type="ARBA" id="ARBA00022723"/>
    </source>
</evidence>
<dbReference type="InterPro" id="IPR002063">
    <property type="entry name" value="Haemerythrin"/>
</dbReference>
<dbReference type="InterPro" id="IPR012312">
    <property type="entry name" value="Hemerythrin-like"/>
</dbReference>
<feature type="domain" description="Hemerythrin-like" evidence="4">
    <location>
        <begin position="18"/>
        <end position="119"/>
    </location>
</feature>
<name>A0A1S6QCH9_9ANNE</name>
<dbReference type="PANTHER" id="PTHR37164">
    <property type="entry name" value="BACTERIOHEMERYTHRIN"/>
    <property type="match status" value="1"/>
</dbReference>
<organism evidence="5">
    <name type="scientific">Delaya leruthi</name>
    <dbReference type="NCBI Taxonomy" id="1963245"/>
    <lineage>
        <taxon>Eukaryota</taxon>
        <taxon>Metazoa</taxon>
        <taxon>Spiralia</taxon>
        <taxon>Lophotrochozoa</taxon>
        <taxon>Annelida</taxon>
        <taxon>Clitellata</taxon>
        <taxon>Oligochaeta</taxon>
        <taxon>Haplotaxida</taxon>
        <taxon>Haplotaxina</taxon>
        <taxon>Haplotaxidae</taxon>
        <taxon>Delaya</taxon>
    </lineage>
</organism>
<evidence type="ECO:0000313" key="5">
    <source>
        <dbReference type="EMBL" id="AQV13623.1"/>
    </source>
</evidence>
<evidence type="ECO:0000256" key="3">
    <source>
        <dbReference type="ARBA" id="ARBA00023004"/>
    </source>
</evidence>
<keyword evidence="2" id="KW-0479">Metal-binding</keyword>
<reference evidence="5" key="1">
    <citation type="submission" date="2016-10" db="EMBL/GenBank/DDBJ databases">
        <title>Discovery and evolution of novel hemerythrin genes in annelid worms.</title>
        <authorList>
            <person name="Costa-Paiva E.M."/>
            <person name="Whelan N.V."/>
            <person name="Waits D.S."/>
            <person name="Santos S."/>
            <person name="Schrago C.G."/>
            <person name="Halanych K.M."/>
        </authorList>
    </citation>
    <scope>NUCLEOTIDE SEQUENCE</scope>
</reference>
<dbReference type="InterPro" id="IPR016131">
    <property type="entry name" value="Haemerythrin_Fe_BS"/>
</dbReference>
<accession>A0A1S6QCH9</accession>
<dbReference type="EMBL" id="KY007325">
    <property type="protein sequence ID" value="AQV13623.1"/>
    <property type="molecule type" value="mRNA"/>
</dbReference>
<keyword evidence="3" id="KW-0408">Iron</keyword>